<keyword evidence="1" id="KW-0472">Membrane</keyword>
<accession>A0A0E9TGK6</accession>
<name>A0A0E9TGK6_ANGAN</name>
<feature type="transmembrane region" description="Helical" evidence="1">
    <location>
        <begin position="31"/>
        <end position="49"/>
    </location>
</feature>
<reference evidence="2" key="1">
    <citation type="submission" date="2014-11" db="EMBL/GenBank/DDBJ databases">
        <authorList>
            <person name="Amaro Gonzalez C."/>
        </authorList>
    </citation>
    <scope>NUCLEOTIDE SEQUENCE</scope>
</reference>
<protein>
    <submittedName>
        <fullName evidence="2">Uncharacterized protein</fullName>
    </submittedName>
</protein>
<keyword evidence="1" id="KW-0812">Transmembrane</keyword>
<dbReference type="AlphaFoldDB" id="A0A0E9TGK6"/>
<keyword evidence="1" id="KW-1133">Transmembrane helix</keyword>
<organism evidence="2">
    <name type="scientific">Anguilla anguilla</name>
    <name type="common">European freshwater eel</name>
    <name type="synonym">Muraena anguilla</name>
    <dbReference type="NCBI Taxonomy" id="7936"/>
    <lineage>
        <taxon>Eukaryota</taxon>
        <taxon>Metazoa</taxon>
        <taxon>Chordata</taxon>
        <taxon>Craniata</taxon>
        <taxon>Vertebrata</taxon>
        <taxon>Euteleostomi</taxon>
        <taxon>Actinopterygii</taxon>
        <taxon>Neopterygii</taxon>
        <taxon>Teleostei</taxon>
        <taxon>Anguilliformes</taxon>
        <taxon>Anguillidae</taxon>
        <taxon>Anguilla</taxon>
    </lineage>
</organism>
<dbReference type="EMBL" id="GBXM01055788">
    <property type="protein sequence ID" value="JAH52789.1"/>
    <property type="molecule type" value="Transcribed_RNA"/>
</dbReference>
<proteinExistence type="predicted"/>
<reference evidence="2" key="2">
    <citation type="journal article" date="2015" name="Fish Shellfish Immunol.">
        <title>Early steps in the European eel (Anguilla anguilla)-Vibrio vulnificus interaction in the gills: Role of the RtxA13 toxin.</title>
        <authorList>
            <person name="Callol A."/>
            <person name="Pajuelo D."/>
            <person name="Ebbesson L."/>
            <person name="Teles M."/>
            <person name="MacKenzie S."/>
            <person name="Amaro C."/>
        </authorList>
    </citation>
    <scope>NUCLEOTIDE SEQUENCE</scope>
</reference>
<sequence>MTISVRCFKDGVPLVSQCLTSALLQIKRKSFAIIKVYLAALSLFWHVGFRDQ</sequence>
<evidence type="ECO:0000256" key="1">
    <source>
        <dbReference type="SAM" id="Phobius"/>
    </source>
</evidence>
<evidence type="ECO:0000313" key="2">
    <source>
        <dbReference type="EMBL" id="JAH52789.1"/>
    </source>
</evidence>